<dbReference type="InterPro" id="IPR043128">
    <property type="entry name" value="Rev_trsase/Diguanyl_cyclase"/>
</dbReference>
<gene>
    <name evidence="5" type="ORF">EDC27_1102</name>
</gene>
<reference evidence="5 6" key="1">
    <citation type="submission" date="2018-11" db="EMBL/GenBank/DDBJ databases">
        <title>Genomic Encyclopedia of Type Strains, Phase IV (KMG-IV): sequencing the most valuable type-strain genomes for metagenomic binning, comparative biology and taxonomic classification.</title>
        <authorList>
            <person name="Goeker M."/>
        </authorList>
    </citation>
    <scope>NUCLEOTIDE SEQUENCE [LARGE SCALE GENOMIC DNA]</scope>
    <source>
        <strain evidence="5 6">DSM 22027</strain>
    </source>
</reference>
<dbReference type="GO" id="GO:0043709">
    <property type="term" value="P:cell adhesion involved in single-species biofilm formation"/>
    <property type="evidence" value="ECO:0007669"/>
    <property type="project" value="TreeGrafter"/>
</dbReference>
<name>A0A3N1VLL2_9BACT</name>
<evidence type="ECO:0000256" key="1">
    <source>
        <dbReference type="ARBA" id="ARBA00012528"/>
    </source>
</evidence>
<dbReference type="NCBIfam" id="TIGR00254">
    <property type="entry name" value="GGDEF"/>
    <property type="match status" value="1"/>
</dbReference>
<organism evidence="5 6">
    <name type="scientific">Desulfosoma caldarium</name>
    <dbReference type="NCBI Taxonomy" id="610254"/>
    <lineage>
        <taxon>Bacteria</taxon>
        <taxon>Pseudomonadati</taxon>
        <taxon>Thermodesulfobacteriota</taxon>
        <taxon>Syntrophobacteria</taxon>
        <taxon>Syntrophobacterales</taxon>
        <taxon>Syntrophobacteraceae</taxon>
        <taxon>Desulfosoma</taxon>
    </lineage>
</organism>
<dbReference type="GO" id="GO:0005886">
    <property type="term" value="C:plasma membrane"/>
    <property type="evidence" value="ECO:0007669"/>
    <property type="project" value="TreeGrafter"/>
</dbReference>
<dbReference type="SMART" id="SM00267">
    <property type="entry name" value="GGDEF"/>
    <property type="match status" value="1"/>
</dbReference>
<comment type="catalytic activity">
    <reaction evidence="2">
        <text>2 GTP = 3',3'-c-di-GMP + 2 diphosphate</text>
        <dbReference type="Rhea" id="RHEA:24898"/>
        <dbReference type="ChEBI" id="CHEBI:33019"/>
        <dbReference type="ChEBI" id="CHEBI:37565"/>
        <dbReference type="ChEBI" id="CHEBI:58805"/>
        <dbReference type="EC" id="2.7.7.65"/>
    </reaction>
</comment>
<dbReference type="PANTHER" id="PTHR45138:SF9">
    <property type="entry name" value="DIGUANYLATE CYCLASE DGCM-RELATED"/>
    <property type="match status" value="1"/>
</dbReference>
<dbReference type="EC" id="2.7.7.65" evidence="1"/>
<sequence length="596" mass="68018">MLLWWLIAQGWVRPINTPRRLVQSHDVRDDTAQGHDLLSQVRSLCHDVGSSHPLRLSRLGYSNAGTSKFGRVCVIGIPLSAFSRKIKDRRPFLRGELNLYHAMMESTMPAMTGSEGNGSAPQRIEALREQVQRIRSQKNDLMKEIVDLQHQNQHMSEMFKRSLLLFISMLKPLVDIKTAEALDTLKERLVSNPDWNSLERDIQQIKTRSLREACEAVHSGDGGGSHTPVINATPTTPPLPDFLTAHRLVLDSLRGDFGDAYRKKWETVSGFLDGCQSFTDLLAGSRQLADLARHFHESFMVERSRVARFFSEIGQDLVEMETMLHVTVRHSREAREANEAFTTTLDGQMQEMRDSVTLTRTLEELKSVVELKLATIKKFLKEKREQDEALHREAGQNTEAMQQALKKMKHEVSTMQERTRMLEQQVLRDPLTGIHNRRAFDTRFEEEFHRFQRYGQVFSLLVIDVDRFKHVNDVYGHTTGDQCLKEITRRMAGTLRKSDFLARYGGEEFVVLLPGIPKERALNVAEKLRSCVEKTRFLYQGKRIPLTISVGVAQTQPNDDAPQRLFERADAALYAAKKQGRNRVVMTDGTSDGQAP</sequence>
<evidence type="ECO:0000256" key="2">
    <source>
        <dbReference type="ARBA" id="ARBA00034247"/>
    </source>
</evidence>
<dbReference type="EMBL" id="RJVA01000010">
    <property type="protein sequence ID" value="ROR01908.1"/>
    <property type="molecule type" value="Genomic_DNA"/>
</dbReference>
<evidence type="ECO:0000313" key="6">
    <source>
        <dbReference type="Proteomes" id="UP000276223"/>
    </source>
</evidence>
<dbReference type="InterPro" id="IPR050469">
    <property type="entry name" value="Diguanylate_Cyclase"/>
</dbReference>
<evidence type="ECO:0000259" key="4">
    <source>
        <dbReference type="PROSITE" id="PS50887"/>
    </source>
</evidence>
<dbReference type="CDD" id="cd01949">
    <property type="entry name" value="GGDEF"/>
    <property type="match status" value="1"/>
</dbReference>
<dbReference type="PANTHER" id="PTHR45138">
    <property type="entry name" value="REGULATORY COMPONENTS OF SENSORY TRANSDUCTION SYSTEM"/>
    <property type="match status" value="1"/>
</dbReference>
<dbReference type="GO" id="GO:0052621">
    <property type="term" value="F:diguanylate cyclase activity"/>
    <property type="evidence" value="ECO:0007669"/>
    <property type="project" value="UniProtKB-EC"/>
</dbReference>
<keyword evidence="6" id="KW-1185">Reference proteome</keyword>
<dbReference type="InterPro" id="IPR029787">
    <property type="entry name" value="Nucleotide_cyclase"/>
</dbReference>
<feature type="coiled-coil region" evidence="3">
    <location>
        <begin position="124"/>
        <end position="158"/>
    </location>
</feature>
<keyword evidence="3" id="KW-0175">Coiled coil</keyword>
<dbReference type="PROSITE" id="PS50887">
    <property type="entry name" value="GGDEF"/>
    <property type="match status" value="1"/>
</dbReference>
<dbReference type="Pfam" id="PF00990">
    <property type="entry name" value="GGDEF"/>
    <property type="match status" value="1"/>
</dbReference>
<evidence type="ECO:0000313" key="5">
    <source>
        <dbReference type="EMBL" id="ROR01908.1"/>
    </source>
</evidence>
<dbReference type="GO" id="GO:1902201">
    <property type="term" value="P:negative regulation of bacterial-type flagellum-dependent cell motility"/>
    <property type="evidence" value="ECO:0007669"/>
    <property type="project" value="TreeGrafter"/>
</dbReference>
<dbReference type="FunFam" id="3.30.70.270:FF:000001">
    <property type="entry name" value="Diguanylate cyclase domain protein"/>
    <property type="match status" value="1"/>
</dbReference>
<feature type="coiled-coil region" evidence="3">
    <location>
        <begin position="398"/>
        <end position="425"/>
    </location>
</feature>
<dbReference type="InterPro" id="IPR000160">
    <property type="entry name" value="GGDEF_dom"/>
</dbReference>
<dbReference type="AlphaFoldDB" id="A0A3N1VLL2"/>
<protein>
    <recommendedName>
        <fullName evidence="1">diguanylate cyclase</fullName>
        <ecNumber evidence="1">2.7.7.65</ecNumber>
    </recommendedName>
</protein>
<dbReference type="Proteomes" id="UP000276223">
    <property type="component" value="Unassembled WGS sequence"/>
</dbReference>
<dbReference type="SUPFAM" id="SSF55073">
    <property type="entry name" value="Nucleotide cyclase"/>
    <property type="match status" value="1"/>
</dbReference>
<accession>A0A3N1VLL2</accession>
<feature type="domain" description="GGDEF" evidence="4">
    <location>
        <begin position="456"/>
        <end position="589"/>
    </location>
</feature>
<evidence type="ECO:0000256" key="3">
    <source>
        <dbReference type="SAM" id="Coils"/>
    </source>
</evidence>
<dbReference type="Gene3D" id="3.30.70.270">
    <property type="match status" value="1"/>
</dbReference>
<comment type="caution">
    <text evidence="5">The sequence shown here is derived from an EMBL/GenBank/DDBJ whole genome shotgun (WGS) entry which is preliminary data.</text>
</comment>
<proteinExistence type="predicted"/>